<dbReference type="EMBL" id="JBHUMM010000043">
    <property type="protein sequence ID" value="MFD2673387.1"/>
    <property type="molecule type" value="Genomic_DNA"/>
</dbReference>
<evidence type="ECO:0000313" key="2">
    <source>
        <dbReference type="EMBL" id="MFD2673387.1"/>
    </source>
</evidence>
<evidence type="ECO:0000313" key="3">
    <source>
        <dbReference type="Proteomes" id="UP001597497"/>
    </source>
</evidence>
<evidence type="ECO:0000256" key="1">
    <source>
        <dbReference type="SAM" id="Phobius"/>
    </source>
</evidence>
<keyword evidence="1" id="KW-1133">Transmembrane helix</keyword>
<protein>
    <submittedName>
        <fullName evidence="2">Uncharacterized protein</fullName>
    </submittedName>
</protein>
<gene>
    <name evidence="2" type="ORF">ACFSUC_17590</name>
</gene>
<keyword evidence="1" id="KW-0812">Transmembrane</keyword>
<sequence>MSTMWKFAGIAVVVLLMIIFELPKLVKETAYKEMILFSVLLLAGTGLCILEALQIEYPTPLDFISVIYEPVSQFIFRTSVDVSLHLSHHASFHVLFLFTK</sequence>
<keyword evidence="3" id="KW-1185">Reference proteome</keyword>
<reference evidence="3" key="1">
    <citation type="journal article" date="2019" name="Int. J. Syst. Evol. Microbiol.">
        <title>The Global Catalogue of Microorganisms (GCM) 10K type strain sequencing project: providing services to taxonomists for standard genome sequencing and annotation.</title>
        <authorList>
            <consortium name="The Broad Institute Genomics Platform"/>
            <consortium name="The Broad Institute Genome Sequencing Center for Infectious Disease"/>
            <person name="Wu L."/>
            <person name="Ma J."/>
        </authorList>
    </citation>
    <scope>NUCLEOTIDE SEQUENCE [LARGE SCALE GENOMIC DNA]</scope>
    <source>
        <strain evidence="3">KCTC 33676</strain>
    </source>
</reference>
<feature type="transmembrane region" description="Helical" evidence="1">
    <location>
        <begin position="34"/>
        <end position="55"/>
    </location>
</feature>
<feature type="transmembrane region" description="Helical" evidence="1">
    <location>
        <begin position="6"/>
        <end position="22"/>
    </location>
</feature>
<proteinExistence type="predicted"/>
<dbReference type="Proteomes" id="UP001597497">
    <property type="component" value="Unassembled WGS sequence"/>
</dbReference>
<dbReference type="RefSeq" id="WP_379930954.1">
    <property type="nucleotide sequence ID" value="NZ_JBHUMM010000043.1"/>
</dbReference>
<accession>A0ABW5REL6</accession>
<comment type="caution">
    <text evidence="2">The sequence shown here is derived from an EMBL/GenBank/DDBJ whole genome shotgun (WGS) entry which is preliminary data.</text>
</comment>
<name>A0ABW5REL6_9BACL</name>
<organism evidence="2 3">
    <name type="scientific">Marinicrinis sediminis</name>
    <dbReference type="NCBI Taxonomy" id="1652465"/>
    <lineage>
        <taxon>Bacteria</taxon>
        <taxon>Bacillati</taxon>
        <taxon>Bacillota</taxon>
        <taxon>Bacilli</taxon>
        <taxon>Bacillales</taxon>
        <taxon>Paenibacillaceae</taxon>
    </lineage>
</organism>
<keyword evidence="1" id="KW-0472">Membrane</keyword>